<evidence type="ECO:0000313" key="1">
    <source>
        <dbReference type="EMBL" id="KAK7486272.1"/>
    </source>
</evidence>
<reference evidence="1 2" key="1">
    <citation type="journal article" date="2023" name="Sci. Data">
        <title>Genome assembly of the Korean intertidal mud-creeper Batillaria attramentaria.</title>
        <authorList>
            <person name="Patra A.K."/>
            <person name="Ho P.T."/>
            <person name="Jun S."/>
            <person name="Lee S.J."/>
            <person name="Kim Y."/>
            <person name="Won Y.J."/>
        </authorList>
    </citation>
    <scope>NUCLEOTIDE SEQUENCE [LARGE SCALE GENOMIC DNA]</scope>
    <source>
        <strain evidence="1">Wonlab-2016</strain>
    </source>
</reference>
<comment type="caution">
    <text evidence="1">The sequence shown here is derived from an EMBL/GenBank/DDBJ whole genome shotgun (WGS) entry which is preliminary data.</text>
</comment>
<accession>A0ABD0KGX1</accession>
<evidence type="ECO:0000313" key="2">
    <source>
        <dbReference type="Proteomes" id="UP001519460"/>
    </source>
</evidence>
<dbReference type="EMBL" id="JACVVK020000181">
    <property type="protein sequence ID" value="KAK7486272.1"/>
    <property type="molecule type" value="Genomic_DNA"/>
</dbReference>
<gene>
    <name evidence="1" type="ORF">BaRGS_00022442</name>
</gene>
<sequence>MHIPVRCWQTLSWNTDSPWPRLSCLPPAAAYKVSDSEFAQFGGVERPTKPLFGTRGRRKDNYVRRHFRAKQGHPRTCIHRQFGRTGKSRRSGTCIIRHLEHYRCAGLW</sequence>
<keyword evidence="2" id="KW-1185">Reference proteome</keyword>
<organism evidence="1 2">
    <name type="scientific">Batillaria attramentaria</name>
    <dbReference type="NCBI Taxonomy" id="370345"/>
    <lineage>
        <taxon>Eukaryota</taxon>
        <taxon>Metazoa</taxon>
        <taxon>Spiralia</taxon>
        <taxon>Lophotrochozoa</taxon>
        <taxon>Mollusca</taxon>
        <taxon>Gastropoda</taxon>
        <taxon>Caenogastropoda</taxon>
        <taxon>Sorbeoconcha</taxon>
        <taxon>Cerithioidea</taxon>
        <taxon>Batillariidae</taxon>
        <taxon>Batillaria</taxon>
    </lineage>
</organism>
<protein>
    <submittedName>
        <fullName evidence="1">Uncharacterized protein</fullName>
    </submittedName>
</protein>
<dbReference type="Proteomes" id="UP001519460">
    <property type="component" value="Unassembled WGS sequence"/>
</dbReference>
<name>A0ABD0KGX1_9CAEN</name>
<proteinExistence type="predicted"/>
<dbReference type="AlphaFoldDB" id="A0ABD0KGX1"/>